<evidence type="ECO:0000313" key="10">
    <source>
        <dbReference type="Proteomes" id="UP000050301"/>
    </source>
</evidence>
<feature type="transmembrane region" description="Helical" evidence="7">
    <location>
        <begin position="751"/>
        <end position="774"/>
    </location>
</feature>
<accession>A0A0Q0RFI6</accession>
<gene>
    <name evidence="9" type="ORF">AOG55_01915</name>
</gene>
<feature type="transmembrane region" description="Helical" evidence="7">
    <location>
        <begin position="726"/>
        <end position="744"/>
    </location>
</feature>
<keyword evidence="5 7" id="KW-1133">Transmembrane helix</keyword>
<feature type="transmembrane region" description="Helical" evidence="7">
    <location>
        <begin position="858"/>
        <end position="882"/>
    </location>
</feature>
<dbReference type="SUPFAM" id="SSF82866">
    <property type="entry name" value="Multidrug efflux transporter AcrB transmembrane domain"/>
    <property type="match status" value="2"/>
</dbReference>
<evidence type="ECO:0000256" key="3">
    <source>
        <dbReference type="ARBA" id="ARBA00022475"/>
    </source>
</evidence>
<dbReference type="InParanoid" id="A0A0Q0RFI6"/>
<dbReference type="PROSITE" id="PS50156">
    <property type="entry name" value="SSD"/>
    <property type="match status" value="1"/>
</dbReference>
<evidence type="ECO:0000256" key="7">
    <source>
        <dbReference type="SAM" id="Phobius"/>
    </source>
</evidence>
<evidence type="ECO:0000256" key="5">
    <source>
        <dbReference type="ARBA" id="ARBA00022989"/>
    </source>
</evidence>
<keyword evidence="6 7" id="KW-0472">Membrane</keyword>
<dbReference type="PANTHER" id="PTHR33406">
    <property type="entry name" value="MEMBRANE PROTEIN MJ1562-RELATED"/>
    <property type="match status" value="1"/>
</dbReference>
<evidence type="ECO:0000256" key="1">
    <source>
        <dbReference type="ARBA" id="ARBA00004651"/>
    </source>
</evidence>
<dbReference type="GO" id="GO:0005886">
    <property type="term" value="C:plasma membrane"/>
    <property type="evidence" value="ECO:0007669"/>
    <property type="project" value="UniProtKB-SubCell"/>
</dbReference>
<comment type="caution">
    <text evidence="9">The sequence shown here is derived from an EMBL/GenBank/DDBJ whole genome shotgun (WGS) entry which is preliminary data.</text>
</comment>
<sequence length="897" mass="99304">MLEKSFMRLGKFSQRNKKKILVIWIVLFILMLPAATLLFTDTSYNVSSSIVTKNSPAYEANKLLTDQFGGSTDPEILIVANNTNLNNSQNVKNLINFQDNVSNYLKSTNIGYTNTTSIFTVENSTLYSFSKEIKGLENGIYDLNTLVLSLNLKGENSTKIAQNSTFSAGFNKIFTEVGVSNLSFIDNAISEFNHTKSISKTSLYLAVDYSYNSSINITKGNPYLKINDDYYRPYLYELNNTTSLMPLVTSTIENNSYNHYPVLPSSYSSSSLLSPSNNTAILIFHYNGNLTVAEQNHITSIENKYEKIIPGSSYYLAGTTVSNDQLASQIQSGMIIALLIGIVISIIIVGLYFRSIVAAFVPFLIFLLSAVVSGGINGLIYKYIFDKKISFITPTLLLILILGIASDYSAYILSRYRSERRKGNKNAIPESAKWAGQAVFTSGATVALSYVVLWVSNIPLFSDAGFTNAISAVITIIAANTFLIALMAQLKDRIFYPAKIKEGSKLPFEHSMEKVANFTIKNKKKIFVIFVVVTFASLALYAETPTNMDVFTLLPPSSGIQSLVVVNNSFHYDLFDPAYIILNFTSPLVIHKNNTYYYNTTEYNQILSIEHNLSSSGYVSDIYGIGSPFGQTVNLTSKGALGALNVSPAYSKDYASATNSYIGNNSHYAEIVIYLSNIAWSPQSTSFLKSIESKYSSGSDYKGYAGGLTEYLNNAYSFTSSSFSKMVPILGVAIFIILLIQLGSAFTPLRLILMVMAAVIMSLVITYIIFFYILHLPLIIFLPLFVFITLLAVGLDYDIFMVTKVRENVLNGMTNDDGIKNSIIESGGVIMTLGSLLFATFGALYFSGIPIMQEIGVGLSLGVLVDTFVSWMFFVPSVMLFLDKYNWWPSKMRQTEK</sequence>
<feature type="transmembrane region" description="Helical" evidence="7">
    <location>
        <begin position="333"/>
        <end position="353"/>
    </location>
</feature>
<dbReference type="InterPro" id="IPR004869">
    <property type="entry name" value="MMPL_dom"/>
</dbReference>
<evidence type="ECO:0000256" key="2">
    <source>
        <dbReference type="ARBA" id="ARBA00010157"/>
    </source>
</evidence>
<feature type="transmembrane region" description="Helical" evidence="7">
    <location>
        <begin position="526"/>
        <end position="542"/>
    </location>
</feature>
<protein>
    <submittedName>
        <fullName evidence="9">MMPL family protein</fullName>
    </submittedName>
</protein>
<dbReference type="Gene3D" id="1.20.1640.10">
    <property type="entry name" value="Multidrug efflux transporter AcrB transmembrane domain"/>
    <property type="match status" value="2"/>
</dbReference>
<dbReference type="Proteomes" id="UP000050301">
    <property type="component" value="Unassembled WGS sequence"/>
</dbReference>
<comment type="subcellular location">
    <subcellularLocation>
        <location evidence="1">Cell membrane</location>
        <topology evidence="1">Multi-pass membrane protein</topology>
    </subcellularLocation>
</comment>
<feature type="transmembrane region" description="Helical" evidence="7">
    <location>
        <begin position="780"/>
        <end position="802"/>
    </location>
</feature>
<dbReference type="EMBL" id="LKBH01000290">
    <property type="protein sequence ID" value="KQB33856.1"/>
    <property type="molecule type" value="Genomic_DNA"/>
</dbReference>
<feature type="transmembrane region" description="Helical" evidence="7">
    <location>
        <begin position="21"/>
        <end position="39"/>
    </location>
</feature>
<evidence type="ECO:0000313" key="9">
    <source>
        <dbReference type="EMBL" id="KQB33856.1"/>
    </source>
</evidence>
<proteinExistence type="inferred from homology"/>
<dbReference type="InterPro" id="IPR000731">
    <property type="entry name" value="SSD"/>
</dbReference>
<dbReference type="Pfam" id="PF03176">
    <property type="entry name" value="MMPL"/>
    <property type="match status" value="2"/>
</dbReference>
<dbReference type="PANTHER" id="PTHR33406:SF6">
    <property type="entry name" value="MEMBRANE PROTEIN YDGH-RELATED"/>
    <property type="match status" value="1"/>
</dbReference>
<feature type="domain" description="SSD" evidence="8">
    <location>
        <begin position="752"/>
        <end position="880"/>
    </location>
</feature>
<feature type="transmembrane region" description="Helical" evidence="7">
    <location>
        <begin position="823"/>
        <end position="846"/>
    </location>
</feature>
<keyword evidence="3" id="KW-1003">Cell membrane</keyword>
<comment type="similarity">
    <text evidence="2">Belongs to the resistance-nodulation-cell division (RND) (TC 2.A.6) family. MmpL subfamily.</text>
</comment>
<dbReference type="RefSeq" id="WP_055041144.1">
    <property type="nucleotide sequence ID" value="NZ_LKBH01000290.1"/>
</dbReference>
<keyword evidence="10" id="KW-1185">Reference proteome</keyword>
<name>A0A0Q0RFI6_9ARCH</name>
<evidence type="ECO:0000256" key="6">
    <source>
        <dbReference type="ARBA" id="ARBA00023136"/>
    </source>
</evidence>
<evidence type="ECO:0000259" key="8">
    <source>
        <dbReference type="PROSITE" id="PS50156"/>
    </source>
</evidence>
<evidence type="ECO:0000256" key="4">
    <source>
        <dbReference type="ARBA" id="ARBA00022692"/>
    </source>
</evidence>
<feature type="transmembrane region" description="Helical" evidence="7">
    <location>
        <begin position="468"/>
        <end position="490"/>
    </location>
</feature>
<feature type="transmembrane region" description="Helical" evidence="7">
    <location>
        <begin position="360"/>
        <end position="385"/>
    </location>
</feature>
<dbReference type="AlphaFoldDB" id="A0A0Q0RFI6"/>
<feature type="transmembrane region" description="Helical" evidence="7">
    <location>
        <begin position="434"/>
        <end position="456"/>
    </location>
</feature>
<feature type="transmembrane region" description="Helical" evidence="7">
    <location>
        <begin position="391"/>
        <end position="413"/>
    </location>
</feature>
<reference evidence="9 10" key="1">
    <citation type="submission" date="2015-09" db="EMBL/GenBank/DDBJ databases">
        <title>Heavy metals and arsenic resistance mechanisms in polyextremophilic archaea of the family Ferroplasmaceae.</title>
        <authorList>
            <person name="Bulaev A.G."/>
            <person name="Kanygina A.V."/>
        </authorList>
    </citation>
    <scope>NUCLEOTIDE SEQUENCE [LARGE SCALE GENOMIC DNA]</scope>
    <source>
        <strain evidence="9 10">BH2</strain>
    </source>
</reference>
<keyword evidence="4 7" id="KW-0812">Transmembrane</keyword>
<organism evidence="9 10">
    <name type="scientific">Acidiplasma cupricumulans</name>
    <dbReference type="NCBI Taxonomy" id="312540"/>
    <lineage>
        <taxon>Archaea</taxon>
        <taxon>Methanobacteriati</taxon>
        <taxon>Thermoplasmatota</taxon>
        <taxon>Thermoplasmata</taxon>
        <taxon>Thermoplasmatales</taxon>
        <taxon>Ferroplasmaceae</taxon>
        <taxon>Acidiplasma</taxon>
    </lineage>
</organism>
<dbReference type="InterPro" id="IPR050545">
    <property type="entry name" value="Mycobact_MmpL"/>
</dbReference>